<dbReference type="HAMAP" id="MF_01161">
    <property type="entry name" value="tRNA_Ile_lys_synt"/>
    <property type="match status" value="1"/>
</dbReference>
<evidence type="ECO:0000256" key="2">
    <source>
        <dbReference type="ARBA" id="ARBA00022490"/>
    </source>
</evidence>
<dbReference type="Gene3D" id="3.40.50.620">
    <property type="entry name" value="HUPs"/>
    <property type="match status" value="1"/>
</dbReference>
<reference evidence="10 11" key="1">
    <citation type="submission" date="2009-04" db="EMBL/GenBank/DDBJ databases">
        <authorList>
            <person name="Reysenbach A.-L."/>
            <person name="Heidelberg J.F."/>
            <person name="Nelson W.C."/>
        </authorList>
    </citation>
    <scope>NUCLEOTIDE SEQUENCE [LARGE SCALE GENOMIC DNA]</scope>
    <source>
        <strain evidence="10 11">SS-5</strain>
    </source>
</reference>
<dbReference type="EC" id="6.3.4.19" evidence="8"/>
<gene>
    <name evidence="8" type="primary">tilS</name>
    <name evidence="10" type="ORF">SULYE_1088</name>
</gene>
<comment type="catalytic activity">
    <reaction evidence="7 8">
        <text>cytidine(34) in tRNA(Ile2) + L-lysine + ATP = lysidine(34) in tRNA(Ile2) + AMP + diphosphate + H(+)</text>
        <dbReference type="Rhea" id="RHEA:43744"/>
        <dbReference type="Rhea" id="RHEA-COMP:10625"/>
        <dbReference type="Rhea" id="RHEA-COMP:10670"/>
        <dbReference type="ChEBI" id="CHEBI:15378"/>
        <dbReference type="ChEBI" id="CHEBI:30616"/>
        <dbReference type="ChEBI" id="CHEBI:32551"/>
        <dbReference type="ChEBI" id="CHEBI:33019"/>
        <dbReference type="ChEBI" id="CHEBI:82748"/>
        <dbReference type="ChEBI" id="CHEBI:83665"/>
        <dbReference type="ChEBI" id="CHEBI:456215"/>
        <dbReference type="EC" id="6.3.4.19"/>
    </reaction>
</comment>
<dbReference type="RefSeq" id="WP_007547168.1">
    <property type="nucleotide sequence ID" value="NZ_ABZS01000099.1"/>
</dbReference>
<keyword evidence="11" id="KW-1185">Reference proteome</keyword>
<evidence type="ECO:0000256" key="1">
    <source>
        <dbReference type="ARBA" id="ARBA00004496"/>
    </source>
</evidence>
<name>C4FKI8_9AQUI</name>
<comment type="similarity">
    <text evidence="8">Belongs to the tRNA(Ile)-lysidine synthase family.</text>
</comment>
<proteinExistence type="inferred from homology"/>
<evidence type="ECO:0000256" key="6">
    <source>
        <dbReference type="ARBA" id="ARBA00022840"/>
    </source>
</evidence>
<dbReference type="SMART" id="SM00977">
    <property type="entry name" value="TilS_C"/>
    <property type="match status" value="1"/>
</dbReference>
<feature type="binding site" evidence="8">
    <location>
        <begin position="27"/>
        <end position="32"/>
    </location>
    <ligand>
        <name>ATP</name>
        <dbReference type="ChEBI" id="CHEBI:30616"/>
    </ligand>
</feature>
<dbReference type="SUPFAM" id="SSF56037">
    <property type="entry name" value="PheT/TilS domain"/>
    <property type="match status" value="1"/>
</dbReference>
<dbReference type="NCBIfam" id="TIGR02433">
    <property type="entry name" value="lysidine_TilS_C"/>
    <property type="match status" value="1"/>
</dbReference>
<keyword evidence="2 8" id="KW-0963">Cytoplasm</keyword>
<keyword evidence="5 8" id="KW-0547">Nucleotide-binding</keyword>
<dbReference type="PANTHER" id="PTHR43033:SF1">
    <property type="entry name" value="TRNA(ILE)-LYSIDINE SYNTHASE-RELATED"/>
    <property type="match status" value="1"/>
</dbReference>
<evidence type="ECO:0000256" key="7">
    <source>
        <dbReference type="ARBA" id="ARBA00048539"/>
    </source>
</evidence>
<evidence type="ECO:0000256" key="5">
    <source>
        <dbReference type="ARBA" id="ARBA00022741"/>
    </source>
</evidence>
<keyword evidence="3 8" id="KW-0436">Ligase</keyword>
<dbReference type="SUPFAM" id="SSF52402">
    <property type="entry name" value="Adenine nucleotide alpha hydrolases-like"/>
    <property type="match status" value="1"/>
</dbReference>
<comment type="caution">
    <text evidence="10">The sequence shown here is derived from an EMBL/GenBank/DDBJ whole genome shotgun (WGS) entry which is preliminary data.</text>
</comment>
<dbReference type="Gene3D" id="1.20.59.20">
    <property type="match status" value="1"/>
</dbReference>
<dbReference type="InterPro" id="IPR014729">
    <property type="entry name" value="Rossmann-like_a/b/a_fold"/>
</dbReference>
<organism evidence="10 11">
    <name type="scientific">Sulfurihydrogenibium yellowstonense SS-5</name>
    <dbReference type="NCBI Taxonomy" id="432331"/>
    <lineage>
        <taxon>Bacteria</taxon>
        <taxon>Pseudomonadati</taxon>
        <taxon>Aquificota</taxon>
        <taxon>Aquificia</taxon>
        <taxon>Aquificales</taxon>
        <taxon>Hydrogenothermaceae</taxon>
        <taxon>Sulfurihydrogenibium</taxon>
    </lineage>
</organism>
<evidence type="ECO:0000256" key="4">
    <source>
        <dbReference type="ARBA" id="ARBA00022694"/>
    </source>
</evidence>
<dbReference type="GO" id="GO:0032267">
    <property type="term" value="F:tRNA(Ile)-lysidine synthase activity"/>
    <property type="evidence" value="ECO:0007669"/>
    <property type="project" value="UniProtKB-EC"/>
</dbReference>
<comment type="function">
    <text evidence="8">Ligates lysine onto the cytidine present at position 34 of the AUA codon-specific tRNA(Ile) that contains the anticodon CAU, in an ATP-dependent manner. Cytidine is converted to lysidine, thus changing the amino acid specificity of the tRNA from methionine to isoleucine.</text>
</comment>
<comment type="subcellular location">
    <subcellularLocation>
        <location evidence="1 8">Cytoplasm</location>
    </subcellularLocation>
</comment>
<dbReference type="PANTHER" id="PTHR43033">
    <property type="entry name" value="TRNA(ILE)-LYSIDINE SYNTHASE-RELATED"/>
    <property type="match status" value="1"/>
</dbReference>
<evidence type="ECO:0000256" key="8">
    <source>
        <dbReference type="HAMAP-Rule" id="MF_01161"/>
    </source>
</evidence>
<dbReference type="CDD" id="cd01992">
    <property type="entry name" value="TilS_N"/>
    <property type="match status" value="1"/>
</dbReference>
<dbReference type="GO" id="GO:0006400">
    <property type="term" value="P:tRNA modification"/>
    <property type="evidence" value="ECO:0007669"/>
    <property type="project" value="UniProtKB-UniRule"/>
</dbReference>
<keyword evidence="4 8" id="KW-0819">tRNA processing</keyword>
<sequence length="452" mass="53289">MLESKFLKAVRKFNLIENQDKILVAFSGGPDSLVLTNLLLKFQKTLNILEIQLAHLNHALRKESDQDQEFCEKFASSLGLKIHVKKVDVKKVAKELKISVEEAGRLERYKFFNKILQKENLSKIATGHHLSDLTESIVLWFIQGNKRGLKGFSPKENNIIRPLYLITKEEIEEYCQKNGLVYLVDQSNFSRKYLRNQVRLDVIPILKKINPDLENSMLNLSQFSYFDESYLDKLTEEYYSKLDNKNLLDLSFVNNLPNALKYRLLIKWIYENTNTYPSYKQILSLMEILDKQGQKEIKISRDIKVVKTYDKLEILASENMENLQIEYKLKVGQKIFLKEFCMELESYIIDAEDFKKDKHTECFDLPEDSILEIRTRKEGDRFLPFNRKTEKKLKDVFIDLKIPKYVRDSIPLLVYNNKILWIIGYKRSGYYPVSENSTKVICFRYKEVQSCN</sequence>
<dbReference type="AlphaFoldDB" id="C4FKI8"/>
<evidence type="ECO:0000313" key="10">
    <source>
        <dbReference type="EMBL" id="EEP60411.1"/>
    </source>
</evidence>
<dbReference type="InterPro" id="IPR011063">
    <property type="entry name" value="TilS/TtcA_N"/>
</dbReference>
<evidence type="ECO:0000259" key="9">
    <source>
        <dbReference type="SMART" id="SM00977"/>
    </source>
</evidence>
<dbReference type="Proteomes" id="UP000005540">
    <property type="component" value="Unassembled WGS sequence"/>
</dbReference>
<dbReference type="EMBL" id="ABZS01000099">
    <property type="protein sequence ID" value="EEP60411.1"/>
    <property type="molecule type" value="Genomic_DNA"/>
</dbReference>
<feature type="domain" description="Lysidine-tRNA(Ile) synthetase C-terminal" evidence="9">
    <location>
        <begin position="371"/>
        <end position="443"/>
    </location>
</feature>
<dbReference type="GO" id="GO:0005524">
    <property type="term" value="F:ATP binding"/>
    <property type="evidence" value="ECO:0007669"/>
    <property type="project" value="UniProtKB-UniRule"/>
</dbReference>
<dbReference type="Pfam" id="PF01171">
    <property type="entry name" value="ATP_bind_3"/>
    <property type="match status" value="1"/>
</dbReference>
<keyword evidence="6 8" id="KW-0067">ATP-binding</keyword>
<protein>
    <recommendedName>
        <fullName evidence="8">tRNA(Ile)-lysidine synthase</fullName>
        <ecNumber evidence="8">6.3.4.19</ecNumber>
    </recommendedName>
    <alternativeName>
        <fullName evidence="8">tRNA(Ile)-2-lysyl-cytidine synthase</fullName>
    </alternativeName>
    <alternativeName>
        <fullName evidence="8">tRNA(Ile)-lysidine synthetase</fullName>
    </alternativeName>
</protein>
<dbReference type="InterPro" id="IPR012796">
    <property type="entry name" value="Lysidine-tRNA-synth_C"/>
</dbReference>
<dbReference type="InterPro" id="IPR012094">
    <property type="entry name" value="tRNA_Ile_lys_synt"/>
</dbReference>
<dbReference type="InterPro" id="IPR012795">
    <property type="entry name" value="tRNA_Ile_lys_synt_N"/>
</dbReference>
<evidence type="ECO:0000313" key="11">
    <source>
        <dbReference type="Proteomes" id="UP000005540"/>
    </source>
</evidence>
<comment type="domain">
    <text evidence="8">The N-terminal region contains the highly conserved SGGXDS motif, predicted to be a P-loop motif involved in ATP binding.</text>
</comment>
<dbReference type="Pfam" id="PF11734">
    <property type="entry name" value="TilS_C"/>
    <property type="match status" value="1"/>
</dbReference>
<accession>C4FKI8</accession>
<evidence type="ECO:0000256" key="3">
    <source>
        <dbReference type="ARBA" id="ARBA00022598"/>
    </source>
</evidence>
<dbReference type="GO" id="GO:0005737">
    <property type="term" value="C:cytoplasm"/>
    <property type="evidence" value="ECO:0007669"/>
    <property type="project" value="UniProtKB-SubCell"/>
</dbReference>
<dbReference type="NCBIfam" id="TIGR02432">
    <property type="entry name" value="lysidine_TilS_N"/>
    <property type="match status" value="1"/>
</dbReference>
<dbReference type="SUPFAM" id="SSF82829">
    <property type="entry name" value="MesJ substrate recognition domain-like"/>
    <property type="match status" value="1"/>
</dbReference>